<dbReference type="PROSITE" id="PS50987">
    <property type="entry name" value="HTH_ARSR_2"/>
    <property type="match status" value="1"/>
</dbReference>
<dbReference type="HOGENOM" id="CLU_097806_4_1_11"/>
<dbReference type="InterPro" id="IPR051081">
    <property type="entry name" value="HTH_MetalResp_TranReg"/>
</dbReference>
<evidence type="ECO:0000256" key="1">
    <source>
        <dbReference type="ARBA" id="ARBA00023015"/>
    </source>
</evidence>
<evidence type="ECO:0000256" key="2">
    <source>
        <dbReference type="ARBA" id="ARBA00023125"/>
    </source>
</evidence>
<dbReference type="AlphaFoldDB" id="L1MES5"/>
<dbReference type="STRING" id="1035195.HMPREF9997_01656"/>
<evidence type="ECO:0000313" key="5">
    <source>
        <dbReference type="EMBL" id="EKX89753.1"/>
    </source>
</evidence>
<dbReference type="RefSeq" id="WP_006063885.1">
    <property type="nucleotide sequence ID" value="NZ_KB290831.1"/>
</dbReference>
<dbReference type="eggNOG" id="COG0640">
    <property type="taxonomic scope" value="Bacteria"/>
</dbReference>
<dbReference type="PANTHER" id="PTHR33154:SF12">
    <property type="entry name" value="TRANSCRIPTIONAL REGULATORY PROTEIN"/>
    <property type="match status" value="1"/>
</dbReference>
<comment type="caution">
    <text evidence="5">The sequence shown here is derived from an EMBL/GenBank/DDBJ whole genome shotgun (WGS) entry which is preliminary data.</text>
</comment>
<dbReference type="Gene3D" id="1.10.10.10">
    <property type="entry name" value="Winged helix-like DNA-binding domain superfamily/Winged helix DNA-binding domain"/>
    <property type="match status" value="1"/>
</dbReference>
<dbReference type="SMART" id="SM00418">
    <property type="entry name" value="HTH_ARSR"/>
    <property type="match status" value="1"/>
</dbReference>
<dbReference type="InterPro" id="IPR011991">
    <property type="entry name" value="ArsR-like_HTH"/>
</dbReference>
<sequence length="102" mass="11539">MDHAPLPQPALSDIELLPVLQALADPVRLQLIAILDEEGSVSCGFVLKKLPLHKSTLSHHWKVLREAGVTTTTIRGRERWVTLRRDDMDQRFPGLIDLVIRN</sequence>
<proteinExistence type="predicted"/>
<keyword evidence="1" id="KW-0805">Transcription regulation</keyword>
<accession>L1MES5</accession>
<evidence type="ECO:0000259" key="4">
    <source>
        <dbReference type="PROSITE" id="PS50987"/>
    </source>
</evidence>
<organism evidence="5 6">
    <name type="scientific">Corynebacterium durum F0235</name>
    <dbReference type="NCBI Taxonomy" id="1035195"/>
    <lineage>
        <taxon>Bacteria</taxon>
        <taxon>Bacillati</taxon>
        <taxon>Actinomycetota</taxon>
        <taxon>Actinomycetes</taxon>
        <taxon>Mycobacteriales</taxon>
        <taxon>Corynebacteriaceae</taxon>
        <taxon>Corynebacterium</taxon>
    </lineage>
</organism>
<dbReference type="CDD" id="cd00090">
    <property type="entry name" value="HTH_ARSR"/>
    <property type="match status" value="1"/>
</dbReference>
<dbReference type="InterPro" id="IPR001845">
    <property type="entry name" value="HTH_ArsR_DNA-bd_dom"/>
</dbReference>
<dbReference type="Pfam" id="PF12840">
    <property type="entry name" value="HTH_20"/>
    <property type="match status" value="1"/>
</dbReference>
<keyword evidence="2" id="KW-0238">DNA-binding</keyword>
<dbReference type="GO" id="GO:0003700">
    <property type="term" value="F:DNA-binding transcription factor activity"/>
    <property type="evidence" value="ECO:0007669"/>
    <property type="project" value="InterPro"/>
</dbReference>
<reference evidence="5 6" key="1">
    <citation type="submission" date="2012-05" db="EMBL/GenBank/DDBJ databases">
        <authorList>
            <person name="Weinstock G."/>
            <person name="Sodergren E."/>
            <person name="Lobos E.A."/>
            <person name="Fulton L."/>
            <person name="Fulton R."/>
            <person name="Courtney L."/>
            <person name="Fronick C."/>
            <person name="O'Laughlin M."/>
            <person name="Godfrey J."/>
            <person name="Wilson R.M."/>
            <person name="Miner T."/>
            <person name="Farmer C."/>
            <person name="Delehaunty K."/>
            <person name="Cordes M."/>
            <person name="Minx P."/>
            <person name="Tomlinson C."/>
            <person name="Chen J."/>
            <person name="Wollam A."/>
            <person name="Pepin K.H."/>
            <person name="Bhonagiri V."/>
            <person name="Zhang X."/>
            <person name="Suruliraj S."/>
            <person name="Warren W."/>
            <person name="Mitreva M."/>
            <person name="Mardis E.R."/>
            <person name="Wilson R.K."/>
        </authorList>
    </citation>
    <scope>NUCLEOTIDE SEQUENCE [LARGE SCALE GENOMIC DNA]</scope>
    <source>
        <strain evidence="5 6">F0235</strain>
    </source>
</reference>
<dbReference type="GeneID" id="84897414"/>
<dbReference type="PRINTS" id="PR00778">
    <property type="entry name" value="HTHARSR"/>
</dbReference>
<dbReference type="SUPFAM" id="SSF46785">
    <property type="entry name" value="Winged helix' DNA-binding domain"/>
    <property type="match status" value="1"/>
</dbReference>
<evidence type="ECO:0000256" key="3">
    <source>
        <dbReference type="ARBA" id="ARBA00023163"/>
    </source>
</evidence>
<dbReference type="PATRIC" id="fig|1035195.3.peg.1496"/>
<dbReference type="OrthoDB" id="4471357at2"/>
<name>L1MES5_9CORY</name>
<dbReference type="InterPro" id="IPR036390">
    <property type="entry name" value="WH_DNA-bd_sf"/>
</dbReference>
<dbReference type="InterPro" id="IPR036388">
    <property type="entry name" value="WH-like_DNA-bd_sf"/>
</dbReference>
<keyword evidence="6" id="KW-1185">Reference proteome</keyword>
<feature type="domain" description="HTH arsR-type" evidence="4">
    <location>
        <begin position="8"/>
        <end position="102"/>
    </location>
</feature>
<protein>
    <submittedName>
        <fullName evidence="5">Transcriptional regulator, ArsR family</fullName>
    </submittedName>
</protein>
<dbReference type="GO" id="GO:0003677">
    <property type="term" value="F:DNA binding"/>
    <property type="evidence" value="ECO:0007669"/>
    <property type="project" value="UniProtKB-KW"/>
</dbReference>
<keyword evidence="3" id="KW-0804">Transcription</keyword>
<gene>
    <name evidence="5" type="ORF">HMPREF9997_01656</name>
</gene>
<dbReference type="Proteomes" id="UP000010445">
    <property type="component" value="Unassembled WGS sequence"/>
</dbReference>
<evidence type="ECO:0000313" key="6">
    <source>
        <dbReference type="Proteomes" id="UP000010445"/>
    </source>
</evidence>
<dbReference type="PANTHER" id="PTHR33154">
    <property type="entry name" value="TRANSCRIPTIONAL REGULATOR, ARSR FAMILY"/>
    <property type="match status" value="1"/>
</dbReference>
<dbReference type="EMBL" id="AMEM01000022">
    <property type="protein sequence ID" value="EKX89753.1"/>
    <property type="molecule type" value="Genomic_DNA"/>
</dbReference>